<proteinExistence type="predicted"/>
<reference evidence="1" key="1">
    <citation type="submission" date="2014-11" db="EMBL/GenBank/DDBJ databases">
        <authorList>
            <person name="Amaro Gonzalez C."/>
        </authorList>
    </citation>
    <scope>NUCLEOTIDE SEQUENCE</scope>
</reference>
<protein>
    <submittedName>
        <fullName evidence="1">Uncharacterized protein</fullName>
    </submittedName>
</protein>
<dbReference type="AlphaFoldDB" id="A0A0E9UZW7"/>
<organism evidence="1">
    <name type="scientific">Anguilla anguilla</name>
    <name type="common">European freshwater eel</name>
    <name type="synonym">Muraena anguilla</name>
    <dbReference type="NCBI Taxonomy" id="7936"/>
    <lineage>
        <taxon>Eukaryota</taxon>
        <taxon>Metazoa</taxon>
        <taxon>Chordata</taxon>
        <taxon>Craniata</taxon>
        <taxon>Vertebrata</taxon>
        <taxon>Euteleostomi</taxon>
        <taxon>Actinopterygii</taxon>
        <taxon>Neopterygii</taxon>
        <taxon>Teleostei</taxon>
        <taxon>Anguilliformes</taxon>
        <taxon>Anguillidae</taxon>
        <taxon>Anguilla</taxon>
    </lineage>
</organism>
<accession>A0A0E9UZW7</accession>
<reference evidence="1" key="2">
    <citation type="journal article" date="2015" name="Fish Shellfish Immunol.">
        <title>Early steps in the European eel (Anguilla anguilla)-Vibrio vulnificus interaction in the gills: Role of the RtxA13 toxin.</title>
        <authorList>
            <person name="Callol A."/>
            <person name="Pajuelo D."/>
            <person name="Ebbesson L."/>
            <person name="Teles M."/>
            <person name="MacKenzie S."/>
            <person name="Amaro C."/>
        </authorList>
    </citation>
    <scope>NUCLEOTIDE SEQUENCE</scope>
</reference>
<sequence>MLLHWTTCSNPVRRSGLHMRCLTDMNINVQMIHAHPVLISRIDHRNLILFIRI</sequence>
<name>A0A0E9UZW7_ANGAN</name>
<dbReference type="EMBL" id="GBXM01038034">
    <property type="protein sequence ID" value="JAH70543.1"/>
    <property type="molecule type" value="Transcribed_RNA"/>
</dbReference>
<evidence type="ECO:0000313" key="1">
    <source>
        <dbReference type="EMBL" id="JAH70543.1"/>
    </source>
</evidence>